<name>A0A2P2P6V7_RHIMU</name>
<feature type="transmembrane region" description="Helical" evidence="1">
    <location>
        <begin position="23"/>
        <end position="47"/>
    </location>
</feature>
<dbReference type="EMBL" id="GGEC01069857">
    <property type="protein sequence ID" value="MBX50341.1"/>
    <property type="molecule type" value="Transcribed_RNA"/>
</dbReference>
<evidence type="ECO:0000313" key="2">
    <source>
        <dbReference type="EMBL" id="MBX50341.1"/>
    </source>
</evidence>
<accession>A0A2P2P6V7</accession>
<protein>
    <submittedName>
        <fullName evidence="2">Uncharacterized protein</fullName>
    </submittedName>
</protein>
<proteinExistence type="predicted"/>
<organism evidence="2">
    <name type="scientific">Rhizophora mucronata</name>
    <name type="common">Asiatic mangrove</name>
    <dbReference type="NCBI Taxonomy" id="61149"/>
    <lineage>
        <taxon>Eukaryota</taxon>
        <taxon>Viridiplantae</taxon>
        <taxon>Streptophyta</taxon>
        <taxon>Embryophyta</taxon>
        <taxon>Tracheophyta</taxon>
        <taxon>Spermatophyta</taxon>
        <taxon>Magnoliopsida</taxon>
        <taxon>eudicotyledons</taxon>
        <taxon>Gunneridae</taxon>
        <taxon>Pentapetalae</taxon>
        <taxon>rosids</taxon>
        <taxon>fabids</taxon>
        <taxon>Malpighiales</taxon>
        <taxon>Rhizophoraceae</taxon>
        <taxon>Rhizophora</taxon>
    </lineage>
</organism>
<keyword evidence="1" id="KW-1133">Transmembrane helix</keyword>
<dbReference type="AlphaFoldDB" id="A0A2P2P6V7"/>
<keyword evidence="1" id="KW-0812">Transmembrane</keyword>
<evidence type="ECO:0000256" key="1">
    <source>
        <dbReference type="SAM" id="Phobius"/>
    </source>
</evidence>
<sequence>MFISHGLLVHNGSRNKKAYLEDAFSVSVGLLLLILFASSCVVNVVVFKFEVHGF</sequence>
<reference evidence="2" key="1">
    <citation type="submission" date="2018-02" db="EMBL/GenBank/DDBJ databases">
        <title>Rhizophora mucronata_Transcriptome.</title>
        <authorList>
            <person name="Meera S.P."/>
            <person name="Sreeshan A."/>
            <person name="Augustine A."/>
        </authorList>
    </citation>
    <scope>NUCLEOTIDE SEQUENCE</scope>
    <source>
        <tissue evidence="2">Leaf</tissue>
    </source>
</reference>
<keyword evidence="1" id="KW-0472">Membrane</keyword>